<dbReference type="InterPro" id="IPR002486">
    <property type="entry name" value="Col_cuticle_N"/>
</dbReference>
<keyword evidence="4" id="KW-0472">Membrane</keyword>
<evidence type="ECO:0000313" key="6">
    <source>
        <dbReference type="EMBL" id="CAJ0574194.1"/>
    </source>
</evidence>
<keyword evidence="4" id="KW-0812">Transmembrane</keyword>
<feature type="non-terminal residue" evidence="6">
    <location>
        <position position="68"/>
    </location>
</feature>
<dbReference type="GO" id="GO:0042302">
    <property type="term" value="F:structural constituent of cuticle"/>
    <property type="evidence" value="ECO:0007669"/>
    <property type="project" value="InterPro"/>
</dbReference>
<proteinExistence type="predicted"/>
<dbReference type="Pfam" id="PF01484">
    <property type="entry name" value="Col_cuticle_N"/>
    <property type="match status" value="1"/>
</dbReference>
<evidence type="ECO:0000259" key="5">
    <source>
        <dbReference type="Pfam" id="PF01484"/>
    </source>
</evidence>
<keyword evidence="2" id="KW-0677">Repeat</keyword>
<feature type="domain" description="Nematode cuticle collagen N-terminal" evidence="5">
    <location>
        <begin position="9"/>
        <end position="48"/>
    </location>
</feature>
<dbReference type="AlphaFoldDB" id="A0AA36CTK8"/>
<keyword evidence="4" id="KW-1133">Transmembrane helix</keyword>
<dbReference type="EMBL" id="CATQJA010002628">
    <property type="protein sequence ID" value="CAJ0574194.1"/>
    <property type="molecule type" value="Genomic_DNA"/>
</dbReference>
<evidence type="ECO:0000256" key="2">
    <source>
        <dbReference type="ARBA" id="ARBA00022737"/>
    </source>
</evidence>
<name>A0AA36CTK8_9BILA</name>
<keyword evidence="7" id="KW-1185">Reference proteome</keyword>
<reference evidence="6" key="1">
    <citation type="submission" date="2023-06" db="EMBL/GenBank/DDBJ databases">
        <authorList>
            <person name="Delattre M."/>
        </authorList>
    </citation>
    <scope>NUCLEOTIDE SEQUENCE</scope>
    <source>
        <strain evidence="6">AF72</strain>
    </source>
</reference>
<dbReference type="Proteomes" id="UP001177023">
    <property type="component" value="Unassembled WGS sequence"/>
</dbReference>
<gene>
    <name evidence="6" type="ORF">MSPICULIGERA_LOCUS12534</name>
</gene>
<sequence length="68" mass="7475">MSTGRVAAYGAIGLSALSVAILLSALPQLISRISDIQASVDADIDSFKRTEYGIKYVLYYFNHLNNMF</sequence>
<evidence type="ECO:0000256" key="4">
    <source>
        <dbReference type="SAM" id="Phobius"/>
    </source>
</evidence>
<evidence type="ECO:0000256" key="3">
    <source>
        <dbReference type="ARBA" id="ARBA00023157"/>
    </source>
</evidence>
<comment type="caution">
    <text evidence="6">The sequence shown here is derived from an EMBL/GenBank/DDBJ whole genome shotgun (WGS) entry which is preliminary data.</text>
</comment>
<evidence type="ECO:0000313" key="7">
    <source>
        <dbReference type="Proteomes" id="UP001177023"/>
    </source>
</evidence>
<feature type="transmembrane region" description="Helical" evidence="4">
    <location>
        <begin position="6"/>
        <end position="26"/>
    </location>
</feature>
<evidence type="ECO:0000256" key="1">
    <source>
        <dbReference type="ARBA" id="ARBA00011518"/>
    </source>
</evidence>
<keyword evidence="3" id="KW-1015">Disulfide bond</keyword>
<organism evidence="6 7">
    <name type="scientific">Mesorhabditis spiculigera</name>
    <dbReference type="NCBI Taxonomy" id="96644"/>
    <lineage>
        <taxon>Eukaryota</taxon>
        <taxon>Metazoa</taxon>
        <taxon>Ecdysozoa</taxon>
        <taxon>Nematoda</taxon>
        <taxon>Chromadorea</taxon>
        <taxon>Rhabditida</taxon>
        <taxon>Rhabditina</taxon>
        <taxon>Rhabditomorpha</taxon>
        <taxon>Rhabditoidea</taxon>
        <taxon>Rhabditidae</taxon>
        <taxon>Mesorhabditinae</taxon>
        <taxon>Mesorhabditis</taxon>
    </lineage>
</organism>
<accession>A0AA36CTK8</accession>
<comment type="subunit">
    <text evidence="1">Collagen polypeptide chains are complexed within the cuticle by disulfide bonds and other types of covalent cross-links.</text>
</comment>
<protein>
    <recommendedName>
        <fullName evidence="5">Nematode cuticle collagen N-terminal domain-containing protein</fullName>
    </recommendedName>
</protein>